<dbReference type="InterPro" id="IPR021215">
    <property type="entry name" value="DUF2752"/>
</dbReference>
<dbReference type="Pfam" id="PF10825">
    <property type="entry name" value="DUF2752"/>
    <property type="match status" value="1"/>
</dbReference>
<dbReference type="KEGG" id="rer:RER_05160"/>
<feature type="transmembrane region" description="Helical" evidence="1">
    <location>
        <begin position="78"/>
        <end position="100"/>
    </location>
</feature>
<keyword evidence="1" id="KW-0472">Membrane</keyword>
<sequence>MGVMELEVVASRRRALAAPVGVAAVAVTAAAVLHFRDPHSAGSYGVCPMYALTGLWCPACGGLRAVNDLTNLDVGAAVSSNVLIVPFVAVLVIAWIGWTVRRWKGTRDRMIVLRPTVTIVVLGVLVAFTVVRNTPWGSWLAPA</sequence>
<evidence type="ECO:0000313" key="3">
    <source>
        <dbReference type="Proteomes" id="UP000002204"/>
    </source>
</evidence>
<gene>
    <name evidence="2" type="ordered locus">RER_05160</name>
</gene>
<keyword evidence="1" id="KW-0812">Transmembrane</keyword>
<accession>C0ZNH2</accession>
<protein>
    <submittedName>
        <fullName evidence="2">Conserved hypothetical membrane protein</fullName>
    </submittedName>
</protein>
<name>C0ZNH2_RHOE4</name>
<evidence type="ECO:0000256" key="1">
    <source>
        <dbReference type="SAM" id="Phobius"/>
    </source>
</evidence>
<dbReference type="HOGENOM" id="CLU_098258_1_1_11"/>
<organism evidence="2 3">
    <name type="scientific">Rhodococcus erythropolis (strain PR4 / NBRC 100887)</name>
    <dbReference type="NCBI Taxonomy" id="234621"/>
    <lineage>
        <taxon>Bacteria</taxon>
        <taxon>Bacillati</taxon>
        <taxon>Actinomycetota</taxon>
        <taxon>Actinomycetes</taxon>
        <taxon>Mycobacteriales</taxon>
        <taxon>Nocardiaceae</taxon>
        <taxon>Rhodococcus</taxon>
        <taxon>Rhodococcus erythropolis group</taxon>
    </lineage>
</organism>
<feature type="transmembrane region" description="Helical" evidence="1">
    <location>
        <begin position="15"/>
        <end position="35"/>
    </location>
</feature>
<reference evidence="3" key="1">
    <citation type="submission" date="2005-03" db="EMBL/GenBank/DDBJ databases">
        <title>Comparison of the complete genome sequences of Rhodococcus erythropolis PR4 and Rhodococcus opacus B4.</title>
        <authorList>
            <person name="Takarada H."/>
            <person name="Sekine M."/>
            <person name="Hosoyama A."/>
            <person name="Yamada R."/>
            <person name="Fujisawa T."/>
            <person name="Omata S."/>
            <person name="Shimizu A."/>
            <person name="Tsukatani N."/>
            <person name="Tanikawa S."/>
            <person name="Fujita N."/>
            <person name="Harayama S."/>
        </authorList>
    </citation>
    <scope>NUCLEOTIDE SEQUENCE [LARGE SCALE GENOMIC DNA]</scope>
    <source>
        <strain evidence="3">PR4 / NBRC 100887</strain>
    </source>
</reference>
<feature type="transmembrane region" description="Helical" evidence="1">
    <location>
        <begin position="112"/>
        <end position="131"/>
    </location>
</feature>
<dbReference type="eggNOG" id="ENOG5032Y7G">
    <property type="taxonomic scope" value="Bacteria"/>
</dbReference>
<dbReference type="EMBL" id="AP008957">
    <property type="protein sequence ID" value="BAH31224.1"/>
    <property type="molecule type" value="Genomic_DNA"/>
</dbReference>
<proteinExistence type="predicted"/>
<reference evidence="2 3" key="2">
    <citation type="journal article" date="2006" name="Environ. Microbiol.">
        <title>Sequence analysis of three plasmids harboured in Rhodococcus erythropolis strain PR4.</title>
        <authorList>
            <person name="Sekine M."/>
            <person name="Tanikawa S."/>
            <person name="Omata S."/>
            <person name="Saito M."/>
            <person name="Fujisawa T."/>
            <person name="Tsukatani N."/>
            <person name="Tajima T."/>
            <person name="Sekigawa T."/>
            <person name="Kosugi H."/>
            <person name="Matsuo Y."/>
            <person name="Nishiko R."/>
            <person name="Imamura K."/>
            <person name="Ito M."/>
            <person name="Narita H."/>
            <person name="Tago S."/>
            <person name="Fujita N."/>
            <person name="Harayama S."/>
        </authorList>
    </citation>
    <scope>NUCLEOTIDE SEQUENCE [LARGE SCALE GENOMIC DNA]</scope>
    <source>
        <strain evidence="3">PR4 / NBRC 100887</strain>
    </source>
</reference>
<evidence type="ECO:0000313" key="2">
    <source>
        <dbReference type="EMBL" id="BAH31224.1"/>
    </source>
</evidence>
<dbReference type="AlphaFoldDB" id="C0ZNH2"/>
<keyword evidence="1" id="KW-1133">Transmembrane helix</keyword>
<dbReference type="Proteomes" id="UP000002204">
    <property type="component" value="Chromosome"/>
</dbReference>